<feature type="chain" id="PRO_5039554672" description="DUF4352 domain-containing protein" evidence="2">
    <location>
        <begin position="21"/>
        <end position="202"/>
    </location>
</feature>
<dbReference type="Proteomes" id="UP000277858">
    <property type="component" value="Chromosome"/>
</dbReference>
<feature type="signal peptide" evidence="2">
    <location>
        <begin position="1"/>
        <end position="20"/>
    </location>
</feature>
<proteinExistence type="predicted"/>
<evidence type="ECO:0000313" key="3">
    <source>
        <dbReference type="EMBL" id="VEI03128.1"/>
    </source>
</evidence>
<keyword evidence="4" id="KW-1185">Reference proteome</keyword>
<evidence type="ECO:0000313" key="4">
    <source>
        <dbReference type="Proteomes" id="UP000277858"/>
    </source>
</evidence>
<evidence type="ECO:0000256" key="2">
    <source>
        <dbReference type="SAM" id="SignalP"/>
    </source>
</evidence>
<name>A0A3S4WWR6_9ACTN</name>
<feature type="compositionally biased region" description="Low complexity" evidence="1">
    <location>
        <begin position="42"/>
        <end position="62"/>
    </location>
</feature>
<evidence type="ECO:0000256" key="1">
    <source>
        <dbReference type="SAM" id="MobiDB-lite"/>
    </source>
</evidence>
<dbReference type="EMBL" id="LR134473">
    <property type="protein sequence ID" value="VEI03128.1"/>
    <property type="molecule type" value="Genomic_DNA"/>
</dbReference>
<dbReference type="PROSITE" id="PS51257">
    <property type="entry name" value="PROKAR_LIPOPROTEIN"/>
    <property type="match status" value="1"/>
</dbReference>
<organism evidence="3 4">
    <name type="scientific">Acidipropionibacterium jensenii</name>
    <dbReference type="NCBI Taxonomy" id="1749"/>
    <lineage>
        <taxon>Bacteria</taxon>
        <taxon>Bacillati</taxon>
        <taxon>Actinomycetota</taxon>
        <taxon>Actinomycetes</taxon>
        <taxon>Propionibacteriales</taxon>
        <taxon>Propionibacteriaceae</taxon>
        <taxon>Acidipropionibacterium</taxon>
    </lineage>
</organism>
<accession>A0A3S4WWR6</accession>
<dbReference type="RefSeq" id="WP_126412687.1">
    <property type="nucleotide sequence ID" value="NZ_JAKDOF010000063.1"/>
</dbReference>
<gene>
    <name evidence="3" type="ORF">NCTC13652_01327</name>
</gene>
<sequence length="202" mass="20872">MHRITAVTLAVALAFAPVLAGCGSSSSAQPAKTVTVTASAEATSPSAAAATSAPATPSSSETGDVAPGVFVFGKTSTITTDIPVTVTIDHTEPMTSDEAEFKTAEMAAKDIYLNAKITNNTKHAIRPSTITPTAMIQGGDAGCYATEWEGKASILPGATKTLEFTCEADKDGKLTVMLETDNNTGFFGSWSNEDPKYLNANE</sequence>
<protein>
    <recommendedName>
        <fullName evidence="5">DUF4352 domain-containing protein</fullName>
    </recommendedName>
</protein>
<keyword evidence="2" id="KW-0732">Signal</keyword>
<dbReference type="AlphaFoldDB" id="A0A3S4WWR6"/>
<feature type="region of interest" description="Disordered" evidence="1">
    <location>
        <begin position="42"/>
        <end position="64"/>
    </location>
</feature>
<reference evidence="3 4" key="1">
    <citation type="submission" date="2018-12" db="EMBL/GenBank/DDBJ databases">
        <authorList>
            <consortium name="Pathogen Informatics"/>
        </authorList>
    </citation>
    <scope>NUCLEOTIDE SEQUENCE [LARGE SCALE GENOMIC DNA]</scope>
    <source>
        <strain evidence="3 4">NCTC13652</strain>
    </source>
</reference>
<evidence type="ECO:0008006" key="5">
    <source>
        <dbReference type="Google" id="ProtNLM"/>
    </source>
</evidence>